<evidence type="ECO:0000313" key="2">
    <source>
        <dbReference type="Proteomes" id="UP000217257"/>
    </source>
</evidence>
<reference evidence="1 2" key="1">
    <citation type="submission" date="2017-06" db="EMBL/GenBank/DDBJ databases">
        <title>Sequencing and comparative analysis of myxobacterial genomes.</title>
        <authorList>
            <person name="Rupp O."/>
            <person name="Goesmann A."/>
            <person name="Sogaard-Andersen L."/>
        </authorList>
    </citation>
    <scope>NUCLEOTIDE SEQUENCE [LARGE SCALE GENOMIC DNA]</scope>
    <source>
        <strain evidence="1 2">DSM 52655</strain>
    </source>
</reference>
<protein>
    <submittedName>
        <fullName evidence="1">Uncharacterized protein</fullName>
    </submittedName>
</protein>
<name>A0A250JK55_9BACT</name>
<dbReference type="EMBL" id="CP022098">
    <property type="protein sequence ID" value="ATB44259.1"/>
    <property type="molecule type" value="Genomic_DNA"/>
</dbReference>
<sequence length="293" mass="30950">MRNAPVPCIFALIMVLSPTIASALPISSGGGIFALVEFILSLLPGERLTPAETALLKGVRELTDSFGAYILESENRDDVLTRVDAVLEDPQFHEALLRFSTQAAEEGFDAVEALDEASGRDIASSRLAHALGPAALPALRQFDAHVIEIARCIKPWLVVLPSGAASGIPANIGDDPLAFVSSPDVPVPMAEALLAMLRLCALLFAAGSVAFKESSAERWLGLAIAELLARNSRRMLAFVAALPGSDVPVSLLPPEERLDLSALAGTARAVREAYVRFNTAAERSGEPVFPASS</sequence>
<dbReference type="Proteomes" id="UP000217257">
    <property type="component" value="Chromosome"/>
</dbReference>
<dbReference type="AlphaFoldDB" id="A0A250JK55"/>
<organism evidence="1 2">
    <name type="scientific">Cystobacter fuscus</name>
    <dbReference type="NCBI Taxonomy" id="43"/>
    <lineage>
        <taxon>Bacteria</taxon>
        <taxon>Pseudomonadati</taxon>
        <taxon>Myxococcota</taxon>
        <taxon>Myxococcia</taxon>
        <taxon>Myxococcales</taxon>
        <taxon>Cystobacterineae</taxon>
        <taxon>Archangiaceae</taxon>
        <taxon>Cystobacter</taxon>
    </lineage>
</organism>
<accession>A0A250JK55</accession>
<dbReference type="KEGG" id="cfus:CYFUS_009746"/>
<proteinExistence type="predicted"/>
<evidence type="ECO:0000313" key="1">
    <source>
        <dbReference type="EMBL" id="ATB44259.1"/>
    </source>
</evidence>
<gene>
    <name evidence="1" type="ORF">CYFUS_009746</name>
</gene>